<evidence type="ECO:0000313" key="2">
    <source>
        <dbReference type="Proteomes" id="UP001385951"/>
    </source>
</evidence>
<evidence type="ECO:0000313" key="1">
    <source>
        <dbReference type="EMBL" id="KAK7684164.1"/>
    </source>
</evidence>
<dbReference type="Proteomes" id="UP001385951">
    <property type="component" value="Unassembled WGS sequence"/>
</dbReference>
<dbReference type="EMBL" id="JASBNA010000027">
    <property type="protein sequence ID" value="KAK7684164.1"/>
    <property type="molecule type" value="Genomic_DNA"/>
</dbReference>
<proteinExistence type="predicted"/>
<accession>A0AAW0FXN4</accession>
<comment type="caution">
    <text evidence="1">The sequence shown here is derived from an EMBL/GenBank/DDBJ whole genome shotgun (WGS) entry which is preliminary data.</text>
</comment>
<name>A0AAW0FXN4_9APHY</name>
<organism evidence="1 2">
    <name type="scientific">Cerrena zonata</name>
    <dbReference type="NCBI Taxonomy" id="2478898"/>
    <lineage>
        <taxon>Eukaryota</taxon>
        <taxon>Fungi</taxon>
        <taxon>Dikarya</taxon>
        <taxon>Basidiomycota</taxon>
        <taxon>Agaricomycotina</taxon>
        <taxon>Agaricomycetes</taxon>
        <taxon>Polyporales</taxon>
        <taxon>Cerrenaceae</taxon>
        <taxon>Cerrena</taxon>
    </lineage>
</organism>
<keyword evidence="2" id="KW-1185">Reference proteome</keyword>
<sequence>MDLLVKWLEFLLPKKLMPLLCQRVTQIYVRFIKENLFDYEEDVPNKVYYEI</sequence>
<gene>
    <name evidence="1" type="ORF">QCA50_012809</name>
</gene>
<protein>
    <submittedName>
        <fullName evidence="1">Uncharacterized protein</fullName>
    </submittedName>
</protein>
<reference evidence="1 2" key="1">
    <citation type="submission" date="2022-09" db="EMBL/GenBank/DDBJ databases">
        <authorList>
            <person name="Palmer J.M."/>
        </authorList>
    </citation>
    <scope>NUCLEOTIDE SEQUENCE [LARGE SCALE GENOMIC DNA]</scope>
    <source>
        <strain evidence="1 2">DSM 7382</strain>
    </source>
</reference>
<dbReference type="AlphaFoldDB" id="A0AAW0FXN4"/>